<evidence type="ECO:0000313" key="18">
    <source>
        <dbReference type="EMBL" id="GGK78142.1"/>
    </source>
</evidence>
<dbReference type="PANTHER" id="PTHR24421:SF61">
    <property type="entry name" value="OXYGEN SENSOR HISTIDINE KINASE NREB"/>
    <property type="match status" value="1"/>
</dbReference>
<dbReference type="InterPro" id="IPR013767">
    <property type="entry name" value="PAS_fold"/>
</dbReference>
<keyword evidence="19" id="KW-1185">Reference proteome</keyword>
<dbReference type="Gene3D" id="3.30.450.20">
    <property type="entry name" value="PAS domain"/>
    <property type="match status" value="1"/>
</dbReference>
<dbReference type="Pfam" id="PF07730">
    <property type="entry name" value="HisKA_3"/>
    <property type="match status" value="1"/>
</dbReference>
<dbReference type="SUPFAM" id="SSF55781">
    <property type="entry name" value="GAF domain-like"/>
    <property type="match status" value="1"/>
</dbReference>
<keyword evidence="7" id="KW-0963">Cytoplasm</keyword>
<comment type="subcellular location">
    <subcellularLocation>
        <location evidence="3">Cytoplasm</location>
    </subcellularLocation>
</comment>
<comment type="caution">
    <text evidence="18">The sequence shown here is derived from an EMBL/GenBank/DDBJ whole genome shotgun (WGS) entry which is preliminary data.</text>
</comment>
<sequence>MTDERAPQPYDPGSRGARVLRDLGMDALVEIIETIGYGVCVTGDEHTWTYLNPAGERIIGASLEELEGRDYLLSFAEHERVALLALEHKQREGDTGFYTNTVVRDDGTQALMTWSGTVVEVDGQELAPAIFHEVTDLRRAQREVAELGAPAVRLARGGSTHDVLQALVEEAVAATRALAAQILLADADGHLRVGASTGFPPELPEVIRRSAVRLEQLPAGALLLHGRGGFLHDDRSRLSANEATRPWVEATAGMPWQGATKIPLRRGDRAVGVLVVVLPDRITAPSESETALWESLVEQGELALSTDQLRSEVSYASATLERERIARELHDSVNHALFAVQLRAQAVELALSRDQPDVARDAAAGLADLARQATREMRELLTEARQRAGARVTRLDAAVRDLADTVSRRDGLLIALALPEADLAELPAATVEHVVRIAGEALHNTVKHAAARTATLSVTVEGTDLVVSVTDDGRGFDTALTGSVGQGQRTMRERAELVGGSLSVVSRPGEGTTVVARVPLPA</sequence>
<evidence type="ECO:0000256" key="10">
    <source>
        <dbReference type="ARBA" id="ARBA00022777"/>
    </source>
</evidence>
<dbReference type="InterPro" id="IPR050482">
    <property type="entry name" value="Sensor_HK_TwoCompSys"/>
</dbReference>
<dbReference type="CDD" id="cd16917">
    <property type="entry name" value="HATPase_UhpB-NarQ-NarX-like"/>
    <property type="match status" value="1"/>
</dbReference>
<dbReference type="Gene3D" id="3.30.450.40">
    <property type="match status" value="1"/>
</dbReference>
<keyword evidence="9" id="KW-0479">Metal-binding</keyword>
<evidence type="ECO:0000256" key="8">
    <source>
        <dbReference type="ARBA" id="ARBA00022679"/>
    </source>
</evidence>
<dbReference type="CDD" id="cd00130">
    <property type="entry name" value="PAS"/>
    <property type="match status" value="1"/>
</dbReference>
<keyword evidence="6" id="KW-0004">4Fe-4S</keyword>
<gene>
    <name evidence="18" type="ORF">GCM10011509_28350</name>
</gene>
<dbReference type="SMART" id="SM00091">
    <property type="entry name" value="PAS"/>
    <property type="match status" value="1"/>
</dbReference>
<feature type="domain" description="PAS" evidence="17">
    <location>
        <begin position="24"/>
        <end position="79"/>
    </location>
</feature>
<evidence type="ECO:0000256" key="15">
    <source>
        <dbReference type="ARBA" id="ARBA00030800"/>
    </source>
</evidence>
<dbReference type="InterPro" id="IPR003594">
    <property type="entry name" value="HATPase_dom"/>
</dbReference>
<dbReference type="PRINTS" id="PR00344">
    <property type="entry name" value="BCTRLSENSOR"/>
</dbReference>
<dbReference type="EMBL" id="BMLB01000006">
    <property type="protein sequence ID" value="GGK78142.1"/>
    <property type="molecule type" value="Genomic_DNA"/>
</dbReference>
<evidence type="ECO:0000256" key="1">
    <source>
        <dbReference type="ARBA" id="ARBA00000085"/>
    </source>
</evidence>
<comment type="function">
    <text evidence="14">Member of the two-component regulatory system NreB/NreC involved in the control of dissimilatory nitrate/nitrite reduction in response to oxygen. NreB functions as a direct oxygen sensor histidine kinase which is autophosphorylated, in the absence of oxygen, probably at the conserved histidine residue, and transfers its phosphate group probably to a conserved aspartate residue of NreC. NreB/NreC activates the expression of the nitrate (narGHJI) and nitrite (nir) reductase operons, as well as the putative nitrate transporter gene narT.</text>
</comment>
<dbReference type="InterPro" id="IPR011712">
    <property type="entry name" value="Sig_transdc_His_kin_sub3_dim/P"/>
</dbReference>
<evidence type="ECO:0000256" key="6">
    <source>
        <dbReference type="ARBA" id="ARBA00022485"/>
    </source>
</evidence>
<keyword evidence="11" id="KW-0408">Iron</keyword>
<dbReference type="PROSITE" id="PS50112">
    <property type="entry name" value="PAS"/>
    <property type="match status" value="1"/>
</dbReference>
<dbReference type="Gene3D" id="3.30.565.10">
    <property type="entry name" value="Histidine kinase-like ATPase, C-terminal domain"/>
    <property type="match status" value="1"/>
</dbReference>
<evidence type="ECO:0000313" key="19">
    <source>
        <dbReference type="Proteomes" id="UP000662111"/>
    </source>
</evidence>
<dbReference type="InterPro" id="IPR004358">
    <property type="entry name" value="Sig_transdc_His_kin-like_C"/>
</dbReference>
<dbReference type="SUPFAM" id="SSF55785">
    <property type="entry name" value="PYP-like sensor domain (PAS domain)"/>
    <property type="match status" value="1"/>
</dbReference>
<keyword evidence="10" id="KW-0418">Kinase</keyword>
<organism evidence="18 19">
    <name type="scientific">Ornithinimicrobium pekingense</name>
    <dbReference type="NCBI Taxonomy" id="384677"/>
    <lineage>
        <taxon>Bacteria</taxon>
        <taxon>Bacillati</taxon>
        <taxon>Actinomycetota</taxon>
        <taxon>Actinomycetes</taxon>
        <taxon>Micrococcales</taxon>
        <taxon>Ornithinimicrobiaceae</taxon>
        <taxon>Ornithinimicrobium</taxon>
    </lineage>
</organism>
<comment type="cofactor">
    <cofactor evidence="2">
        <name>[4Fe-4S] cluster</name>
        <dbReference type="ChEBI" id="CHEBI:49883"/>
    </cofactor>
</comment>
<dbReference type="NCBIfam" id="TIGR00229">
    <property type="entry name" value="sensory_box"/>
    <property type="match status" value="1"/>
</dbReference>
<evidence type="ECO:0000256" key="4">
    <source>
        <dbReference type="ARBA" id="ARBA00012438"/>
    </source>
</evidence>
<dbReference type="EC" id="2.7.13.3" evidence="4"/>
<dbReference type="Pfam" id="PF13185">
    <property type="entry name" value="GAF_2"/>
    <property type="match status" value="1"/>
</dbReference>
<evidence type="ECO:0000256" key="14">
    <source>
        <dbReference type="ARBA" id="ARBA00024827"/>
    </source>
</evidence>
<keyword evidence="8" id="KW-0808">Transferase</keyword>
<dbReference type="InterPro" id="IPR035965">
    <property type="entry name" value="PAS-like_dom_sf"/>
</dbReference>
<dbReference type="InterPro" id="IPR036890">
    <property type="entry name" value="HATPase_C_sf"/>
</dbReference>
<dbReference type="InterPro" id="IPR003018">
    <property type="entry name" value="GAF"/>
</dbReference>
<evidence type="ECO:0000259" key="17">
    <source>
        <dbReference type="PROSITE" id="PS50112"/>
    </source>
</evidence>
<dbReference type="InterPro" id="IPR005467">
    <property type="entry name" value="His_kinase_dom"/>
</dbReference>
<dbReference type="PANTHER" id="PTHR24421">
    <property type="entry name" value="NITRATE/NITRITE SENSOR PROTEIN NARX-RELATED"/>
    <property type="match status" value="1"/>
</dbReference>
<evidence type="ECO:0000256" key="11">
    <source>
        <dbReference type="ARBA" id="ARBA00023004"/>
    </source>
</evidence>
<proteinExistence type="predicted"/>
<dbReference type="Gene3D" id="1.20.5.1930">
    <property type="match status" value="1"/>
</dbReference>
<evidence type="ECO:0000256" key="9">
    <source>
        <dbReference type="ARBA" id="ARBA00022723"/>
    </source>
</evidence>
<feature type="domain" description="Histidine kinase" evidence="16">
    <location>
        <begin position="324"/>
        <end position="522"/>
    </location>
</feature>
<dbReference type="SMART" id="SM00387">
    <property type="entry name" value="HATPase_c"/>
    <property type="match status" value="1"/>
</dbReference>
<evidence type="ECO:0000256" key="7">
    <source>
        <dbReference type="ARBA" id="ARBA00022490"/>
    </source>
</evidence>
<dbReference type="SUPFAM" id="SSF55874">
    <property type="entry name" value="ATPase domain of HSP90 chaperone/DNA topoisomerase II/histidine kinase"/>
    <property type="match status" value="1"/>
</dbReference>
<dbReference type="PROSITE" id="PS50109">
    <property type="entry name" value="HIS_KIN"/>
    <property type="match status" value="1"/>
</dbReference>
<evidence type="ECO:0000256" key="2">
    <source>
        <dbReference type="ARBA" id="ARBA00001966"/>
    </source>
</evidence>
<evidence type="ECO:0000256" key="13">
    <source>
        <dbReference type="ARBA" id="ARBA00023014"/>
    </source>
</evidence>
<reference evidence="19" key="1">
    <citation type="journal article" date="2019" name="Int. J. Syst. Evol. Microbiol.">
        <title>The Global Catalogue of Microorganisms (GCM) 10K type strain sequencing project: providing services to taxonomists for standard genome sequencing and annotation.</title>
        <authorList>
            <consortium name="The Broad Institute Genomics Platform"/>
            <consortium name="The Broad Institute Genome Sequencing Center for Infectious Disease"/>
            <person name="Wu L."/>
            <person name="Ma J."/>
        </authorList>
    </citation>
    <scope>NUCLEOTIDE SEQUENCE [LARGE SCALE GENOMIC DNA]</scope>
    <source>
        <strain evidence="19">CGMCC 1.5362</strain>
    </source>
</reference>
<keyword evidence="13" id="KW-0411">Iron-sulfur</keyword>
<evidence type="ECO:0000259" key="16">
    <source>
        <dbReference type="PROSITE" id="PS50109"/>
    </source>
</evidence>
<evidence type="ECO:0000256" key="3">
    <source>
        <dbReference type="ARBA" id="ARBA00004496"/>
    </source>
</evidence>
<dbReference type="InterPro" id="IPR000014">
    <property type="entry name" value="PAS"/>
</dbReference>
<protein>
    <recommendedName>
        <fullName evidence="5">Oxygen sensor histidine kinase NreB</fullName>
        <ecNumber evidence="4">2.7.13.3</ecNumber>
    </recommendedName>
    <alternativeName>
        <fullName evidence="15">Nitrogen regulation protein B</fullName>
    </alternativeName>
</protein>
<comment type="catalytic activity">
    <reaction evidence="1">
        <text>ATP + protein L-histidine = ADP + protein N-phospho-L-histidine.</text>
        <dbReference type="EC" id="2.7.13.3"/>
    </reaction>
</comment>
<evidence type="ECO:0000256" key="5">
    <source>
        <dbReference type="ARBA" id="ARBA00017322"/>
    </source>
</evidence>
<dbReference type="RefSeq" id="WP_022922102.1">
    <property type="nucleotide sequence ID" value="NZ_BMLB01000006.1"/>
</dbReference>
<name>A0ABQ2FAN2_9MICO</name>
<dbReference type="Pfam" id="PF00989">
    <property type="entry name" value="PAS"/>
    <property type="match status" value="1"/>
</dbReference>
<evidence type="ECO:0000256" key="12">
    <source>
        <dbReference type="ARBA" id="ARBA00023012"/>
    </source>
</evidence>
<dbReference type="Pfam" id="PF02518">
    <property type="entry name" value="HATPase_c"/>
    <property type="match status" value="1"/>
</dbReference>
<dbReference type="InterPro" id="IPR029016">
    <property type="entry name" value="GAF-like_dom_sf"/>
</dbReference>
<keyword evidence="12" id="KW-0902">Two-component regulatory system</keyword>
<dbReference type="Proteomes" id="UP000662111">
    <property type="component" value="Unassembled WGS sequence"/>
</dbReference>
<accession>A0ABQ2FAN2</accession>